<dbReference type="CDD" id="cd14014">
    <property type="entry name" value="STKc_PknB_like"/>
    <property type="match status" value="1"/>
</dbReference>
<evidence type="ECO:0000256" key="9">
    <source>
        <dbReference type="SAM" id="MobiDB-lite"/>
    </source>
</evidence>
<dbReference type="InterPro" id="IPR017441">
    <property type="entry name" value="Protein_kinase_ATP_BS"/>
</dbReference>
<gene>
    <name evidence="11" type="ORF">ABFV83_11400</name>
</gene>
<dbReference type="InterPro" id="IPR011009">
    <property type="entry name" value="Kinase-like_dom_sf"/>
</dbReference>
<comment type="similarity">
    <text evidence="1">Belongs to the protein kinase superfamily. NEK Ser/Thr protein kinase family. NIMA subfamily.</text>
</comment>
<dbReference type="EC" id="2.7.11.1" evidence="2"/>
<reference evidence="11" key="1">
    <citation type="submission" date="2024-06" db="EMBL/GenBank/DDBJ databases">
        <title>Lacrimispora cavernae sp. nov., a novel anaerobe isolated from bat guano pile inside a cave.</title>
        <authorList>
            <person name="Miller S.L."/>
            <person name="Lu N."/>
            <person name="King J."/>
            <person name="Sankaranarayanan K."/>
            <person name="Lawson P.A."/>
        </authorList>
    </citation>
    <scope>NUCLEOTIDE SEQUENCE</scope>
    <source>
        <strain evidence="11">BS-2</strain>
    </source>
</reference>
<dbReference type="PROSITE" id="PS00108">
    <property type="entry name" value="PROTEIN_KINASE_ST"/>
    <property type="match status" value="1"/>
</dbReference>
<evidence type="ECO:0000313" key="11">
    <source>
        <dbReference type="EMBL" id="XBS52447.1"/>
    </source>
</evidence>
<dbReference type="SUPFAM" id="SSF56112">
    <property type="entry name" value="Protein kinase-like (PK-like)"/>
    <property type="match status" value="1"/>
</dbReference>
<feature type="domain" description="Protein kinase" evidence="10">
    <location>
        <begin position="12"/>
        <end position="318"/>
    </location>
</feature>
<feature type="compositionally biased region" description="Low complexity" evidence="9">
    <location>
        <begin position="230"/>
        <end position="240"/>
    </location>
</feature>
<name>A0AAU7PJB7_9FIRM</name>
<keyword evidence="3" id="KW-0808">Transferase</keyword>
<dbReference type="PROSITE" id="PS50005">
    <property type="entry name" value="TPR"/>
    <property type="match status" value="1"/>
</dbReference>
<dbReference type="PROSITE" id="PS00107">
    <property type="entry name" value="PROTEIN_KINASE_ATP"/>
    <property type="match status" value="1"/>
</dbReference>
<protein>
    <recommendedName>
        <fullName evidence="2">non-specific serine/threonine protein kinase</fullName>
        <ecNumber evidence="2">2.7.11.1</ecNumber>
    </recommendedName>
</protein>
<evidence type="ECO:0000256" key="7">
    <source>
        <dbReference type="PROSITE-ProRule" id="PRU00339"/>
    </source>
</evidence>
<keyword evidence="7" id="KW-0802">TPR repeat</keyword>
<dbReference type="InterPro" id="IPR011990">
    <property type="entry name" value="TPR-like_helical_dom_sf"/>
</dbReference>
<evidence type="ECO:0000256" key="2">
    <source>
        <dbReference type="ARBA" id="ARBA00012513"/>
    </source>
</evidence>
<dbReference type="PANTHER" id="PTHR43671:SF13">
    <property type="entry name" value="SERINE_THREONINE-PROTEIN KINASE NEK2"/>
    <property type="match status" value="1"/>
</dbReference>
<accession>A0AAU7PJB7</accession>
<keyword evidence="5 11" id="KW-0418">Kinase</keyword>
<evidence type="ECO:0000256" key="6">
    <source>
        <dbReference type="ARBA" id="ARBA00022840"/>
    </source>
</evidence>
<evidence type="ECO:0000259" key="10">
    <source>
        <dbReference type="PROSITE" id="PS50011"/>
    </source>
</evidence>
<evidence type="ECO:0000256" key="8">
    <source>
        <dbReference type="PROSITE-ProRule" id="PRU10141"/>
    </source>
</evidence>
<dbReference type="PANTHER" id="PTHR43671">
    <property type="entry name" value="SERINE/THREONINE-PROTEIN KINASE NEK"/>
    <property type="match status" value="1"/>
</dbReference>
<dbReference type="Pfam" id="PF13424">
    <property type="entry name" value="TPR_12"/>
    <property type="match status" value="1"/>
</dbReference>
<feature type="binding site" evidence="8">
    <location>
        <position position="41"/>
    </location>
    <ligand>
        <name>ATP</name>
        <dbReference type="ChEBI" id="CHEBI:30616"/>
    </ligand>
</feature>
<feature type="repeat" description="TPR" evidence="7">
    <location>
        <begin position="444"/>
        <end position="477"/>
    </location>
</feature>
<dbReference type="SMART" id="SM00220">
    <property type="entry name" value="S_TKc"/>
    <property type="match status" value="1"/>
</dbReference>
<dbReference type="InterPro" id="IPR019734">
    <property type="entry name" value="TPR_rpt"/>
</dbReference>
<dbReference type="Pfam" id="PF00069">
    <property type="entry name" value="Pkinase"/>
    <property type="match status" value="1"/>
</dbReference>
<dbReference type="SUPFAM" id="SSF48452">
    <property type="entry name" value="TPR-like"/>
    <property type="match status" value="2"/>
</dbReference>
<dbReference type="Gene3D" id="1.25.40.10">
    <property type="entry name" value="Tetratricopeptide repeat domain"/>
    <property type="match status" value="1"/>
</dbReference>
<dbReference type="InterPro" id="IPR008271">
    <property type="entry name" value="Ser/Thr_kinase_AS"/>
</dbReference>
<dbReference type="GO" id="GO:0004674">
    <property type="term" value="F:protein serine/threonine kinase activity"/>
    <property type="evidence" value="ECO:0007669"/>
    <property type="project" value="UniProtKB-EC"/>
</dbReference>
<dbReference type="SMART" id="SM00028">
    <property type="entry name" value="TPR"/>
    <property type="match status" value="4"/>
</dbReference>
<feature type="region of interest" description="Disordered" evidence="9">
    <location>
        <begin position="202"/>
        <end position="240"/>
    </location>
</feature>
<dbReference type="GO" id="GO:0005524">
    <property type="term" value="F:ATP binding"/>
    <property type="evidence" value="ECO:0007669"/>
    <property type="project" value="UniProtKB-UniRule"/>
</dbReference>
<evidence type="ECO:0000256" key="1">
    <source>
        <dbReference type="ARBA" id="ARBA00010886"/>
    </source>
</evidence>
<sequence length="728" mass="82619">MLNKGDVLSVIYEIGDKLGSGSGGNVFMAKHLRLNKDVVVKEIKGEAKEKLNIRAEADTLKNIKHTYLPQVYDFLEIDGEIYTIMDYIPGQNLLQELKARKHFSQKDIIKWATQLTEALAYLHGQHPPIIHSDIKPENIMLTPNGDICLIDFNVSQFFEGGKARILGLTHGYAAPEQYQMTWEGLDQASSDANNATEVLQETEILKETDLSEEEDTSRTEKLPGSHRNTASGSSSNAPSSALNVPVCNMDERADIYALGAALYHLVTGEKPGRSTGPVKPLSSFPLKISDGLTYIIEKAMEKDPDKRFVSAAEMHDAVVNIRKLDGAYKRHVHRQWAANTLFTVCFIGAAATTVLGWKTMRQERVEHFYDMVRISKELAGEQDFTGAAELAKEAIETYPDRIDGYCAMAFQYYQSGDYEQCQKYIQDTSNKYSIQKGRDEETYANLLYLLGNTYFNKEKYNDALGYFEEAVTYVDNNSDFYRDYAISLARSGNYDKAAKMLGKAVDSGITDDNALYVNGEIAMSREDYPTAEKDFLEVIQKSKDELLVQRSYVTCGQMYRKLDIDVDKFIDYLNKASSDVSGTNNMAVLEMLGEAYTKKARKNQDNTYYAKAIDTFQQLLDNGYSRFYIMNNIALLYQSMGDYPNAERQLMSMKEKFPDDYRVYMQMAFLYAEDQGKLPNSRRNYQHVFSNYEKARELYSQPVNNNVSDTQMLMLEDMIGELKAGGWQ</sequence>
<evidence type="ECO:0000256" key="4">
    <source>
        <dbReference type="ARBA" id="ARBA00022741"/>
    </source>
</evidence>
<keyword evidence="6 8" id="KW-0067">ATP-binding</keyword>
<dbReference type="RefSeq" id="WP_349943950.1">
    <property type="nucleotide sequence ID" value="NZ_CP157940.1"/>
</dbReference>
<dbReference type="Pfam" id="PF13432">
    <property type="entry name" value="TPR_16"/>
    <property type="match status" value="1"/>
</dbReference>
<proteinExistence type="inferred from homology"/>
<dbReference type="EMBL" id="CP157940">
    <property type="protein sequence ID" value="XBS52447.1"/>
    <property type="molecule type" value="Genomic_DNA"/>
</dbReference>
<dbReference type="AlphaFoldDB" id="A0AAU7PJB7"/>
<organism evidence="11">
    <name type="scientific">Lacrimispora sp. BS-2</name>
    <dbReference type="NCBI Taxonomy" id="3151850"/>
    <lineage>
        <taxon>Bacteria</taxon>
        <taxon>Bacillati</taxon>
        <taxon>Bacillota</taxon>
        <taxon>Clostridia</taxon>
        <taxon>Lachnospirales</taxon>
        <taxon>Lachnospiraceae</taxon>
        <taxon>Lacrimispora</taxon>
    </lineage>
</organism>
<dbReference type="InterPro" id="IPR050660">
    <property type="entry name" value="NEK_Ser/Thr_kinase"/>
</dbReference>
<keyword evidence="4 8" id="KW-0547">Nucleotide-binding</keyword>
<evidence type="ECO:0000256" key="5">
    <source>
        <dbReference type="ARBA" id="ARBA00022777"/>
    </source>
</evidence>
<evidence type="ECO:0000256" key="3">
    <source>
        <dbReference type="ARBA" id="ARBA00022679"/>
    </source>
</evidence>
<dbReference type="Gene3D" id="1.10.510.10">
    <property type="entry name" value="Transferase(Phosphotransferase) domain 1"/>
    <property type="match status" value="2"/>
</dbReference>
<dbReference type="PROSITE" id="PS50011">
    <property type="entry name" value="PROTEIN_KINASE_DOM"/>
    <property type="match status" value="1"/>
</dbReference>
<dbReference type="InterPro" id="IPR000719">
    <property type="entry name" value="Prot_kinase_dom"/>
</dbReference>